<comment type="similarity">
    <text evidence="15">Belongs to the calcium channel alpha-1 subunit (TC 1.A.1.11) family.</text>
</comment>
<feature type="transmembrane region" description="Helical" evidence="18">
    <location>
        <begin position="905"/>
        <end position="925"/>
    </location>
</feature>
<evidence type="ECO:0000256" key="8">
    <source>
        <dbReference type="ARBA" id="ARBA00022882"/>
    </source>
</evidence>
<protein>
    <recommendedName>
        <fullName evidence="16">Calcium-channel protein CCH1</fullName>
    </recommendedName>
</protein>
<evidence type="ECO:0000256" key="5">
    <source>
        <dbReference type="ARBA" id="ARBA00022673"/>
    </source>
</evidence>
<feature type="transmembrane region" description="Helical" evidence="18">
    <location>
        <begin position="967"/>
        <end position="987"/>
    </location>
</feature>
<keyword evidence="8" id="KW-0851">Voltage-gated channel</keyword>
<comment type="caution">
    <text evidence="20">The sequence shown here is derived from an EMBL/GenBank/DDBJ whole genome shotgun (WGS) entry which is preliminary data.</text>
</comment>
<evidence type="ECO:0000256" key="12">
    <source>
        <dbReference type="ARBA" id="ARBA00023180"/>
    </source>
</evidence>
<evidence type="ECO:0000259" key="19">
    <source>
        <dbReference type="Pfam" id="PF00520"/>
    </source>
</evidence>
<feature type="transmembrane region" description="Helical" evidence="18">
    <location>
        <begin position="1023"/>
        <end position="1048"/>
    </location>
</feature>
<evidence type="ECO:0000256" key="6">
    <source>
        <dbReference type="ARBA" id="ARBA00022692"/>
    </source>
</evidence>
<feature type="transmembrane region" description="Helical" evidence="18">
    <location>
        <begin position="993"/>
        <end position="1011"/>
    </location>
</feature>
<dbReference type="PANTHER" id="PTHR45628:SF7">
    <property type="entry name" value="VOLTAGE-DEPENDENT CALCIUM CHANNEL TYPE A SUBUNIT ALPHA-1"/>
    <property type="match status" value="1"/>
</dbReference>
<keyword evidence="7" id="KW-0106">Calcium</keyword>
<feature type="domain" description="Ion transport" evidence="19">
    <location>
        <begin position="28"/>
        <end position="107"/>
    </location>
</feature>
<dbReference type="FunFam" id="1.10.287.70:FF:000093">
    <property type="entry name" value="Calcium channel subunit Cch1"/>
    <property type="match status" value="1"/>
</dbReference>
<evidence type="ECO:0000256" key="11">
    <source>
        <dbReference type="ARBA" id="ARBA00023136"/>
    </source>
</evidence>
<keyword evidence="9 18" id="KW-1133">Transmembrane helix</keyword>
<evidence type="ECO:0000256" key="18">
    <source>
        <dbReference type="SAM" id="Phobius"/>
    </source>
</evidence>
<feature type="compositionally biased region" description="Low complexity" evidence="17">
    <location>
        <begin position="1449"/>
        <end position="1468"/>
    </location>
</feature>
<dbReference type="FunFam" id="1.20.120.350:FF:000063">
    <property type="entry name" value="Calcium channel subunit Cch1"/>
    <property type="match status" value="1"/>
</dbReference>
<feature type="domain" description="Ion transport" evidence="19">
    <location>
        <begin position="578"/>
        <end position="853"/>
    </location>
</feature>
<evidence type="ECO:0000256" key="16">
    <source>
        <dbReference type="ARBA" id="ARBA00067459"/>
    </source>
</evidence>
<dbReference type="EMBL" id="VCHE01000027">
    <property type="protein sequence ID" value="KAB2576100.1"/>
    <property type="molecule type" value="Genomic_DNA"/>
</dbReference>
<evidence type="ECO:0000256" key="3">
    <source>
        <dbReference type="ARBA" id="ARBA00022475"/>
    </source>
</evidence>
<evidence type="ECO:0000256" key="10">
    <source>
        <dbReference type="ARBA" id="ARBA00023065"/>
    </source>
</evidence>
<dbReference type="GO" id="GO:0005891">
    <property type="term" value="C:voltage-gated calcium channel complex"/>
    <property type="evidence" value="ECO:0007669"/>
    <property type="project" value="TreeGrafter"/>
</dbReference>
<accession>A0A5N5DF35</accession>
<feature type="transmembrane region" description="Helical" evidence="18">
    <location>
        <begin position="263"/>
        <end position="288"/>
    </location>
</feature>
<dbReference type="GO" id="GO:0098703">
    <property type="term" value="P:calcium ion import across plasma membrane"/>
    <property type="evidence" value="ECO:0007669"/>
    <property type="project" value="TreeGrafter"/>
</dbReference>
<feature type="region of interest" description="Disordered" evidence="17">
    <location>
        <begin position="1485"/>
        <end position="1550"/>
    </location>
</feature>
<evidence type="ECO:0000256" key="2">
    <source>
        <dbReference type="ARBA" id="ARBA00022448"/>
    </source>
</evidence>
<keyword evidence="2" id="KW-0813">Transport</keyword>
<proteinExistence type="inferred from homology"/>
<dbReference type="InterPro" id="IPR050599">
    <property type="entry name" value="VDCC_alpha-1_subunit"/>
</dbReference>
<evidence type="ECO:0000256" key="17">
    <source>
        <dbReference type="SAM" id="MobiDB-lite"/>
    </source>
</evidence>
<feature type="compositionally biased region" description="Low complexity" evidence="17">
    <location>
        <begin position="1368"/>
        <end position="1385"/>
    </location>
</feature>
<dbReference type="PANTHER" id="PTHR45628">
    <property type="entry name" value="VOLTAGE-DEPENDENT CALCIUM CHANNEL TYPE A SUBUNIT ALPHA-1"/>
    <property type="match status" value="1"/>
</dbReference>
<feature type="region of interest" description="Disordered" evidence="17">
    <location>
        <begin position="1359"/>
        <end position="1471"/>
    </location>
</feature>
<keyword evidence="6 18" id="KW-0812">Transmembrane</keyword>
<name>A0A5N5DF35_9PEZI</name>
<dbReference type="Gene3D" id="1.10.287.70">
    <property type="match status" value="4"/>
</dbReference>
<reference evidence="20 21" key="1">
    <citation type="journal article" date="2019" name="Sci. Rep.">
        <title>A multi-omics analysis of the grapevine pathogen Lasiodiplodia theobromae reveals that temperature affects the expression of virulence- and pathogenicity-related genes.</title>
        <authorList>
            <person name="Felix C."/>
            <person name="Meneses R."/>
            <person name="Goncalves M.F.M."/>
            <person name="Tilleman L."/>
            <person name="Duarte A.S."/>
            <person name="Jorrin-Novo J.V."/>
            <person name="Van de Peer Y."/>
            <person name="Deforce D."/>
            <person name="Van Nieuwerburgh F."/>
            <person name="Esteves A.C."/>
            <person name="Alves A."/>
        </authorList>
    </citation>
    <scope>NUCLEOTIDE SEQUENCE [LARGE SCALE GENOMIC DNA]</scope>
    <source>
        <strain evidence="20 21">LA-SOL3</strain>
    </source>
</reference>
<feature type="transmembrane region" description="Helical" evidence="18">
    <location>
        <begin position="207"/>
        <end position="224"/>
    </location>
</feature>
<comment type="subcellular location">
    <subcellularLocation>
        <location evidence="1">Cell membrane</location>
        <topology evidence="1">Multi-pass membrane protein</topology>
    </subcellularLocation>
</comment>
<dbReference type="FunFam" id="1.10.287.70:FF:000118">
    <property type="entry name" value="Calcium channel subunit Cch1"/>
    <property type="match status" value="1"/>
</dbReference>
<dbReference type="Gene3D" id="1.20.120.350">
    <property type="entry name" value="Voltage-gated potassium channels. Chain C"/>
    <property type="match status" value="3"/>
</dbReference>
<evidence type="ECO:0000256" key="13">
    <source>
        <dbReference type="ARBA" id="ARBA00023303"/>
    </source>
</evidence>
<dbReference type="SUPFAM" id="SSF81324">
    <property type="entry name" value="Voltage-gated potassium channels"/>
    <property type="match status" value="3"/>
</dbReference>
<evidence type="ECO:0000256" key="15">
    <source>
        <dbReference type="ARBA" id="ARBA00061395"/>
    </source>
</evidence>
<feature type="transmembrane region" description="Helical" evidence="18">
    <location>
        <begin position="823"/>
        <end position="845"/>
    </location>
</feature>
<evidence type="ECO:0000256" key="14">
    <source>
        <dbReference type="ARBA" id="ARBA00057587"/>
    </source>
</evidence>
<dbReference type="Proteomes" id="UP000325902">
    <property type="component" value="Unassembled WGS sequence"/>
</dbReference>
<feature type="transmembrane region" description="Helical" evidence="18">
    <location>
        <begin position="173"/>
        <end position="195"/>
    </location>
</feature>
<comment type="function">
    <text evidence="14">Voltage-gated, high-affinity calcium channel that functions together with MID1 to mediate calcium entry into cells. Required during conditions of environmental stress.</text>
</comment>
<dbReference type="FunFam" id="1.20.120.350:FF:000098">
    <property type="entry name" value="Calcium channel subunit Cch1"/>
    <property type="match status" value="1"/>
</dbReference>
<dbReference type="GO" id="GO:0008331">
    <property type="term" value="F:high voltage-gated calcium channel activity"/>
    <property type="evidence" value="ECO:0007669"/>
    <property type="project" value="TreeGrafter"/>
</dbReference>
<evidence type="ECO:0000256" key="1">
    <source>
        <dbReference type="ARBA" id="ARBA00004651"/>
    </source>
</evidence>
<feature type="compositionally biased region" description="Polar residues" evidence="17">
    <location>
        <begin position="1415"/>
        <end position="1437"/>
    </location>
</feature>
<feature type="transmembrane region" description="Helical" evidence="18">
    <location>
        <begin position="1123"/>
        <end position="1142"/>
    </location>
</feature>
<feature type="transmembrane region" description="Helical" evidence="18">
    <location>
        <begin position="140"/>
        <end position="161"/>
    </location>
</feature>
<keyword evidence="5" id="KW-0107">Calcium channel</keyword>
<evidence type="ECO:0000256" key="4">
    <source>
        <dbReference type="ARBA" id="ARBA00022568"/>
    </source>
</evidence>
<evidence type="ECO:0000256" key="7">
    <source>
        <dbReference type="ARBA" id="ARBA00022837"/>
    </source>
</evidence>
<organism evidence="20 21">
    <name type="scientific">Lasiodiplodia theobromae</name>
    <dbReference type="NCBI Taxonomy" id="45133"/>
    <lineage>
        <taxon>Eukaryota</taxon>
        <taxon>Fungi</taxon>
        <taxon>Dikarya</taxon>
        <taxon>Ascomycota</taxon>
        <taxon>Pezizomycotina</taxon>
        <taxon>Dothideomycetes</taxon>
        <taxon>Dothideomycetes incertae sedis</taxon>
        <taxon>Botryosphaeriales</taxon>
        <taxon>Botryosphaeriaceae</taxon>
        <taxon>Lasiodiplodia</taxon>
    </lineage>
</organism>
<dbReference type="InterPro" id="IPR005821">
    <property type="entry name" value="Ion_trans_dom"/>
</dbReference>
<evidence type="ECO:0000313" key="21">
    <source>
        <dbReference type="Proteomes" id="UP000325902"/>
    </source>
</evidence>
<feature type="domain" description="Ion transport" evidence="19">
    <location>
        <begin position="147"/>
        <end position="376"/>
    </location>
</feature>
<keyword evidence="11 18" id="KW-0472">Membrane</keyword>
<keyword evidence="21" id="KW-1185">Reference proteome</keyword>
<gene>
    <name evidence="20" type="primary">cch1</name>
    <name evidence="20" type="ORF">DBV05_g5266</name>
</gene>
<keyword evidence="10" id="KW-0406">Ion transport</keyword>
<feature type="domain" description="Ion transport" evidence="19">
    <location>
        <begin position="905"/>
        <end position="1152"/>
    </location>
</feature>
<feature type="transmembrane region" description="Helical" evidence="18">
    <location>
        <begin position="570"/>
        <end position="596"/>
    </location>
</feature>
<feature type="transmembrane region" description="Helical" evidence="18">
    <location>
        <begin position="649"/>
        <end position="668"/>
    </location>
</feature>
<feature type="transmembrane region" description="Helical" evidence="18">
    <location>
        <begin position="230"/>
        <end position="251"/>
    </location>
</feature>
<dbReference type="OrthoDB" id="416585at2759"/>
<dbReference type="InterPro" id="IPR027359">
    <property type="entry name" value="Volt_channel_dom_sf"/>
</dbReference>
<dbReference type="Gene3D" id="1.10.238.10">
    <property type="entry name" value="EF-hand"/>
    <property type="match status" value="1"/>
</dbReference>
<evidence type="ECO:0000256" key="9">
    <source>
        <dbReference type="ARBA" id="ARBA00022989"/>
    </source>
</evidence>
<dbReference type="Pfam" id="PF00520">
    <property type="entry name" value="Ion_trans"/>
    <property type="match status" value="4"/>
</dbReference>
<feature type="transmembrane region" description="Helical" evidence="18">
    <location>
        <begin position="70"/>
        <end position="96"/>
    </location>
</feature>
<feature type="transmembrane region" description="Helical" evidence="18">
    <location>
        <begin position="710"/>
        <end position="729"/>
    </location>
</feature>
<keyword evidence="4" id="KW-0109">Calcium transport</keyword>
<feature type="transmembrane region" description="Helical" evidence="18">
    <location>
        <begin position="340"/>
        <end position="364"/>
    </location>
</feature>
<sequence length="1576" mass="179190">MPWISLNGLEGSDYQKGFLCPYPAECIEGENQYNGTVSYDNIFQSLELVFVVMTSNTFSDLMYNLSDSDYLAACLYFAFGIVILALWLLNLLIAVITSSFQVIRDESKTSAFTAQEVTQGPDEKQEEVAPKRRKPAMLRVYLKTRAFWVLLIVFDLIVQALRSHEMSKGRESFINNTETVVTGFLLFEIIWRFVADWRYFHRRRRNLLDLFLAVITTIMQFPPINNKERVYAWMTVFQIIRFYRVVLAVSLTRELIMTVLGNVYGLLNLILFVFLLTFLAALFAAQIFRGEIPEEDDGESIRVTFSSLFNSFLGMYQLLSSENWTDVLFTVQKFEVGFNTAWIGAAFLIIWYILANFIVLNMFIAVIQENFDVSEDEKRLQQVKAFLHQKELGGSTAGNLALSTIFKVTAGRKRDPLDYGTAATEMLLKDAVVRDFLDEPEQPLLAGTDTHHHDTRHNGATGVVKVGVLTRLWDHFVRRVWHREPNPFYSRLEFSKAYEDLDPRTMAQEVVSATERRKKAQREYLQKHPSYNVSLFMFKPHNPIRRICQRIVGPGRGDDRIEGVTPSIPIWYAFSAFIYAAIVAMVLLACITTPVYQKEYFETHGYSVYNWFVYTDLGFAILFTVEALIKVIADGFFWTPNAYFRSSWGFIDGIVLITLWINIATLLLNEGDVSRAVGAFKALRALRLLNVSDSARNTFHHVIVRGGWKVMSAAFVSLSFLIPFAIYGLNLFNGRMYTCNDGDSNIVNLDDCVGEYLSSPFNWEVLAPRQAANPYYDFDNFGNSLFILFQIVSQEGWIDVMYSAQAITGVFRQPEDFASQGNAVYFVVFNLLGAVFVLTLFVSVFMRNYTEQTGVAYLTTDQRSWLELRKLLRQISPSKRPSSTKKRETWEEWCYRRAVKKTGRWQRFITFILIIHLLLLCLEYYPEPWQWGRTRDFVFLVLTLIYIANITVRIVGLGWTRFRRSSWDIYSLFAVFGTFATTILLLTNFNERVYVQLHKLFLVSITLLLIPRNNQLDQLFKTAAASVGSIANLLATWFVLFLVFAIAFTQAFGLTRFGSQESGNINFRTVPKALILLFRMSSGEGWNEVMEDFASIQPPFCTVADEFYDGDCGSAEWARTLFILWNVLSMYIFVNLFVSLIYESFSYVYQRSSGMSVISREEIRRYKQAWAEFDPHGTGFIAKEKFPRLLGELSGVFEMRIYDGDFTVSRIIEDCSKPTADHGFSIDGRKQKPEIDLDKLNDRLAYLPCEEIRMRRARMNRFYEEMLNGADPDRGIHFTSLLITLAHYKVINDNKSLRLEEFLRRKARLQRVEESVQRKIVIGFFDTLFWARRFRRALEAKRAGRMTAVPQFEFTMADDASPAGGLRPESSLPSPSLSPYQQPPSVGSDGGYFDNFNNRPQPPPPLDTEGAFRSRANSIQKTPVQSRANSIQASPIMSPTRGGALQSIPLSPTLSPTHSPHTSPHTSHAPVDPAELNWQLASALNLSRPSSPSAGGPAGTGRDSTGTAAAGPSGVSRSSTVPGSVGRQSAMPEGGGAGHRSRQNSDVSAQDVLEVLDNSIWGESIRKSFTVKRPGR</sequence>
<keyword evidence="13" id="KW-0407">Ion channel</keyword>
<dbReference type="FunFam" id="1.20.120.350:FF:000079">
    <property type="entry name" value="Calcium channel subunit Cch1"/>
    <property type="match status" value="1"/>
</dbReference>
<keyword evidence="3" id="KW-1003">Cell membrane</keyword>
<keyword evidence="12" id="KW-0325">Glycoprotein</keyword>
<evidence type="ECO:0000313" key="20">
    <source>
        <dbReference type="EMBL" id="KAB2576100.1"/>
    </source>
</evidence>
<feature type="transmembrane region" description="Helical" evidence="18">
    <location>
        <begin position="937"/>
        <end position="955"/>
    </location>
</feature>
<feature type="transmembrane region" description="Helical" evidence="18">
    <location>
        <begin position="608"/>
        <end position="629"/>
    </location>
</feature>